<dbReference type="Gene3D" id="2.40.10.220">
    <property type="entry name" value="predicted glycosyltransferase like domains"/>
    <property type="match status" value="1"/>
</dbReference>
<evidence type="ECO:0000259" key="2">
    <source>
        <dbReference type="Pfam" id="PF07238"/>
    </source>
</evidence>
<dbReference type="EMBL" id="JABMCH010000063">
    <property type="protein sequence ID" value="NUU47246.1"/>
    <property type="molecule type" value="Genomic_DNA"/>
</dbReference>
<evidence type="ECO:0000313" key="4">
    <source>
        <dbReference type="Proteomes" id="UP000536441"/>
    </source>
</evidence>
<accession>A0A7Y6B4E9</accession>
<feature type="domain" description="PilZ" evidence="2">
    <location>
        <begin position="22"/>
        <end position="103"/>
    </location>
</feature>
<name>A0A7Y6B4E9_9SPHN</name>
<organism evidence="3 4">
    <name type="scientific">Sphingomonas zeae</name>
    <dbReference type="NCBI Taxonomy" id="1646122"/>
    <lineage>
        <taxon>Bacteria</taxon>
        <taxon>Pseudomonadati</taxon>
        <taxon>Pseudomonadota</taxon>
        <taxon>Alphaproteobacteria</taxon>
        <taxon>Sphingomonadales</taxon>
        <taxon>Sphingomonadaceae</taxon>
        <taxon>Sphingomonas</taxon>
    </lineage>
</organism>
<feature type="domain" description="PilZ" evidence="2">
    <location>
        <begin position="119"/>
        <end position="202"/>
    </location>
</feature>
<dbReference type="GO" id="GO:0035438">
    <property type="term" value="F:cyclic-di-GMP binding"/>
    <property type="evidence" value="ECO:0007669"/>
    <property type="project" value="InterPro"/>
</dbReference>
<keyword evidence="4" id="KW-1185">Reference proteome</keyword>
<proteinExistence type="predicted"/>
<evidence type="ECO:0000313" key="3">
    <source>
        <dbReference type="EMBL" id="NUU47246.1"/>
    </source>
</evidence>
<sequence>MSKWAEGAGMEEVEQQQSTSAERRAGKRHSAVLLLGKVCGDVPGVCLVHNISASGLMARFVQVPAVGDPVCIEVRGLPPVSGVVRWVNGRKAGVQFDSPQPYERIFLHENEDGSVPRPPRFPVTLSADVRLGTHKFTSAMLDVSAGGAKLVAEGPIQPGLAGHIIVRPIGTVVSGTVCWVKDGHFGFRFVSPLAMDTLAAIVGFR</sequence>
<protein>
    <submittedName>
        <fullName evidence="3">PilZ domain-containing protein</fullName>
    </submittedName>
</protein>
<dbReference type="SUPFAM" id="SSF141371">
    <property type="entry name" value="PilZ domain-like"/>
    <property type="match status" value="2"/>
</dbReference>
<dbReference type="Proteomes" id="UP000536441">
    <property type="component" value="Unassembled WGS sequence"/>
</dbReference>
<gene>
    <name evidence="3" type="ORF">HP438_09685</name>
</gene>
<reference evidence="3 4" key="1">
    <citation type="submission" date="2020-05" db="EMBL/GenBank/DDBJ databases">
        <title>Genome Sequencing of Type Strains.</title>
        <authorList>
            <person name="Lemaire J.F."/>
            <person name="Inderbitzin P."/>
            <person name="Gregorio O.A."/>
            <person name="Collins S.B."/>
            <person name="Wespe N."/>
            <person name="Knight-Connoni V."/>
        </authorList>
    </citation>
    <scope>NUCLEOTIDE SEQUENCE [LARGE SCALE GENOMIC DNA]</scope>
    <source>
        <strain evidence="3 4">DSM 100049</strain>
    </source>
</reference>
<dbReference type="Pfam" id="PF07238">
    <property type="entry name" value="PilZ"/>
    <property type="match status" value="2"/>
</dbReference>
<feature type="region of interest" description="Disordered" evidence="1">
    <location>
        <begin position="1"/>
        <end position="24"/>
    </location>
</feature>
<dbReference type="RefSeq" id="WP_175311855.1">
    <property type="nucleotide sequence ID" value="NZ_CBCRYR010000008.1"/>
</dbReference>
<evidence type="ECO:0000256" key="1">
    <source>
        <dbReference type="SAM" id="MobiDB-lite"/>
    </source>
</evidence>
<dbReference type="InterPro" id="IPR009875">
    <property type="entry name" value="PilZ_domain"/>
</dbReference>
<comment type="caution">
    <text evidence="3">The sequence shown here is derived from an EMBL/GenBank/DDBJ whole genome shotgun (WGS) entry which is preliminary data.</text>
</comment>
<dbReference type="AlphaFoldDB" id="A0A7Y6B4E9"/>